<dbReference type="Gene3D" id="3.40.50.2020">
    <property type="match status" value="3"/>
</dbReference>
<evidence type="ECO:0000256" key="1">
    <source>
        <dbReference type="ARBA" id="ARBA00004996"/>
    </source>
</evidence>
<evidence type="ECO:0000256" key="4">
    <source>
        <dbReference type="ARBA" id="ARBA00022679"/>
    </source>
</evidence>
<dbReference type="SUPFAM" id="SSF53271">
    <property type="entry name" value="PRTase-like"/>
    <property type="match status" value="1"/>
</dbReference>
<keyword evidence="4" id="KW-0808">Transferase</keyword>
<organism evidence="10 11">
    <name type="scientific">Equus caballus</name>
    <name type="common">Horse</name>
    <dbReference type="NCBI Taxonomy" id="9796"/>
    <lineage>
        <taxon>Eukaryota</taxon>
        <taxon>Metazoa</taxon>
        <taxon>Chordata</taxon>
        <taxon>Craniata</taxon>
        <taxon>Vertebrata</taxon>
        <taxon>Euteleostomi</taxon>
        <taxon>Mammalia</taxon>
        <taxon>Eutheria</taxon>
        <taxon>Laurasiatheria</taxon>
        <taxon>Perissodactyla</taxon>
        <taxon>Equidae</taxon>
        <taxon>Equus</taxon>
    </lineage>
</organism>
<dbReference type="Pfam" id="PF14572">
    <property type="entry name" value="Pribosyl_synth"/>
    <property type="match status" value="1"/>
</dbReference>
<dbReference type="Pfam" id="PF13793">
    <property type="entry name" value="Pribosyltran_N"/>
    <property type="match status" value="1"/>
</dbReference>
<keyword evidence="5" id="KW-0545">Nucleotide biosynthesis</keyword>
<dbReference type="GO" id="GO:0000287">
    <property type="term" value="F:magnesium ion binding"/>
    <property type="evidence" value="ECO:0007669"/>
    <property type="project" value="InterPro"/>
</dbReference>
<keyword evidence="8" id="KW-0067">ATP-binding</keyword>
<keyword evidence="7" id="KW-0418">Kinase</keyword>
<sequence>GTSGRKKKEEDCSHQDLSQKVVDRLGLELGKVVTKMFSNQISIDIGESMRGQAVYIIQSSCGKIDTLMKLIMINSDKATWSSREKVVLPCFSSSRQDKKDESHAPVSEKFEANLLRVTGPDHPIPMDLPAAQIQGCFDIPMRAVSLFPPKRTATSFPGRLNVEFALLHRERRRAMGVNRVILVGDAEDQVAVLVDNMTDTCSTKYYAVVKLLYARASKVYAIFTHGIFSGPAISRIYNAPSEAVGVTNTIPQEDEMMHSFKIQVTDISMILAEATQRADNSNCLLLTNLIFWSHLPLLNAERSNLYLVK</sequence>
<comment type="similarity">
    <text evidence="2">Belongs to the ribose-phosphate pyrophosphokinase family.</text>
</comment>
<dbReference type="GO" id="GO:0006015">
    <property type="term" value="P:5-phosphoribose 1-diphosphate biosynthetic process"/>
    <property type="evidence" value="ECO:0000318"/>
    <property type="project" value="GO_Central"/>
</dbReference>
<dbReference type="FunFam" id="3.40.50.2020:FF:000014">
    <property type="entry name" value="Ribose-phosphate pyrophosphokinase 1"/>
    <property type="match status" value="1"/>
</dbReference>
<keyword evidence="6" id="KW-0547">Nucleotide-binding</keyword>
<dbReference type="Bgee" id="ENSECAG00000016905">
    <property type="expression patterns" value="Expressed in retina and 6 other cell types or tissues"/>
</dbReference>
<name>A0A3Q2HF23_HORSE</name>
<dbReference type="InterPro" id="IPR029057">
    <property type="entry name" value="PRTase-like"/>
</dbReference>
<feature type="domain" description="Ribose-phosphate pyrophosphokinase N-terminal" evidence="9">
    <location>
        <begin position="13"/>
        <end position="119"/>
    </location>
</feature>
<evidence type="ECO:0000313" key="10">
    <source>
        <dbReference type="Ensembl" id="ENSECAP00000032193.2"/>
    </source>
</evidence>
<protein>
    <recommendedName>
        <fullName evidence="3">ribose-phosphate diphosphokinase</fullName>
        <ecNumber evidence="3">2.7.6.1</ecNumber>
    </recommendedName>
</protein>
<dbReference type="PANTHER" id="PTHR10210">
    <property type="entry name" value="RIBOSE-PHOSPHATE DIPHOSPHOKINASE FAMILY MEMBER"/>
    <property type="match status" value="1"/>
</dbReference>
<proteinExistence type="inferred from homology"/>
<dbReference type="GeneTree" id="ENSGT00950000182803"/>
<dbReference type="AlphaFoldDB" id="A0A3Q2HF23"/>
<dbReference type="GO" id="GO:0006164">
    <property type="term" value="P:purine nucleotide biosynthetic process"/>
    <property type="evidence" value="ECO:0000318"/>
    <property type="project" value="GO_Central"/>
</dbReference>
<dbReference type="GO" id="GO:0016301">
    <property type="term" value="F:kinase activity"/>
    <property type="evidence" value="ECO:0007669"/>
    <property type="project" value="UniProtKB-KW"/>
</dbReference>
<dbReference type="GO" id="GO:0005524">
    <property type="term" value="F:ATP binding"/>
    <property type="evidence" value="ECO:0007669"/>
    <property type="project" value="UniProtKB-KW"/>
</dbReference>
<dbReference type="InterPro" id="IPR005946">
    <property type="entry name" value="Rib-P_diPkinase"/>
</dbReference>
<dbReference type="GO" id="GO:0005737">
    <property type="term" value="C:cytoplasm"/>
    <property type="evidence" value="ECO:0000318"/>
    <property type="project" value="GO_Central"/>
</dbReference>
<reference evidence="10" key="3">
    <citation type="submission" date="2025-09" db="UniProtKB">
        <authorList>
            <consortium name="Ensembl"/>
        </authorList>
    </citation>
    <scope>IDENTIFICATION</scope>
    <source>
        <strain evidence="10">Thoroughbred</strain>
    </source>
</reference>
<accession>A0A3Q2HF23</accession>
<reference evidence="10" key="2">
    <citation type="submission" date="2025-08" db="UniProtKB">
        <authorList>
            <consortium name="Ensembl"/>
        </authorList>
    </citation>
    <scope>IDENTIFICATION</scope>
    <source>
        <strain evidence="10">Thoroughbred</strain>
    </source>
</reference>
<dbReference type="EC" id="2.7.6.1" evidence="3"/>
<dbReference type="PANTHER" id="PTHR10210:SF32">
    <property type="entry name" value="RIBOSE-PHOSPHATE PYROPHOSPHOKINASE 2"/>
    <property type="match status" value="1"/>
</dbReference>
<evidence type="ECO:0000313" key="11">
    <source>
        <dbReference type="Proteomes" id="UP000002281"/>
    </source>
</evidence>
<keyword evidence="11" id="KW-1185">Reference proteome</keyword>
<evidence type="ECO:0000256" key="7">
    <source>
        <dbReference type="ARBA" id="ARBA00022777"/>
    </source>
</evidence>
<evidence type="ECO:0000259" key="9">
    <source>
        <dbReference type="Pfam" id="PF13793"/>
    </source>
</evidence>
<evidence type="ECO:0000256" key="5">
    <source>
        <dbReference type="ARBA" id="ARBA00022727"/>
    </source>
</evidence>
<evidence type="ECO:0000256" key="3">
    <source>
        <dbReference type="ARBA" id="ARBA00013247"/>
    </source>
</evidence>
<evidence type="ECO:0000256" key="2">
    <source>
        <dbReference type="ARBA" id="ARBA00006478"/>
    </source>
</evidence>
<dbReference type="InParanoid" id="A0A3Q2HF23"/>
<comment type="pathway">
    <text evidence="1">Metabolic intermediate biosynthesis; 5-phospho-alpha-D-ribose 1-diphosphate biosynthesis; 5-phospho-alpha-D-ribose 1-diphosphate from D-ribose 5-phosphate (route I): step 1/1.</text>
</comment>
<dbReference type="InterPro" id="IPR029099">
    <property type="entry name" value="Pribosyltran_N"/>
</dbReference>
<evidence type="ECO:0000256" key="6">
    <source>
        <dbReference type="ARBA" id="ARBA00022741"/>
    </source>
</evidence>
<dbReference type="STRING" id="9796.ENSECAP00000032193"/>
<dbReference type="PaxDb" id="9796-ENSECAP00000032193"/>
<dbReference type="Ensembl" id="ENSECAT00000017781.3">
    <property type="protein sequence ID" value="ENSECAP00000032193.2"/>
    <property type="gene ID" value="ENSECAG00000016905.3"/>
</dbReference>
<evidence type="ECO:0000256" key="8">
    <source>
        <dbReference type="ARBA" id="ARBA00022840"/>
    </source>
</evidence>
<dbReference type="GO" id="GO:0004749">
    <property type="term" value="F:ribose phosphate diphosphokinase activity"/>
    <property type="evidence" value="ECO:0000318"/>
    <property type="project" value="GO_Central"/>
</dbReference>
<dbReference type="SMART" id="SM01400">
    <property type="entry name" value="Pribosyltran_N"/>
    <property type="match status" value="1"/>
</dbReference>
<reference evidence="10 11" key="1">
    <citation type="journal article" date="2009" name="Science">
        <title>Genome sequence, comparative analysis, and population genetics of the domestic horse.</title>
        <authorList>
            <consortium name="Broad Institute Genome Sequencing Platform"/>
            <consortium name="Broad Institute Whole Genome Assembly Team"/>
            <person name="Wade C.M."/>
            <person name="Giulotto E."/>
            <person name="Sigurdsson S."/>
            <person name="Zoli M."/>
            <person name="Gnerre S."/>
            <person name="Imsland F."/>
            <person name="Lear T.L."/>
            <person name="Adelson D.L."/>
            <person name="Bailey E."/>
            <person name="Bellone R.R."/>
            <person name="Bloecker H."/>
            <person name="Distl O."/>
            <person name="Edgar R.C."/>
            <person name="Garber M."/>
            <person name="Leeb T."/>
            <person name="Mauceli E."/>
            <person name="MacLeod J.N."/>
            <person name="Penedo M.C.T."/>
            <person name="Raison J.M."/>
            <person name="Sharpe T."/>
            <person name="Vogel J."/>
            <person name="Andersson L."/>
            <person name="Antczak D.F."/>
            <person name="Biagi T."/>
            <person name="Binns M.M."/>
            <person name="Chowdhary B.P."/>
            <person name="Coleman S.J."/>
            <person name="Della Valle G."/>
            <person name="Fryc S."/>
            <person name="Guerin G."/>
            <person name="Hasegawa T."/>
            <person name="Hill E.W."/>
            <person name="Jurka J."/>
            <person name="Kiialainen A."/>
            <person name="Lindgren G."/>
            <person name="Liu J."/>
            <person name="Magnani E."/>
            <person name="Mickelson J.R."/>
            <person name="Murray J."/>
            <person name="Nergadze S.G."/>
            <person name="Onofrio R."/>
            <person name="Pedroni S."/>
            <person name="Piras M.F."/>
            <person name="Raudsepp T."/>
            <person name="Rocchi M."/>
            <person name="Roeed K.H."/>
            <person name="Ryder O.A."/>
            <person name="Searle S."/>
            <person name="Skow L."/>
            <person name="Swinburne J.E."/>
            <person name="Syvaenen A.C."/>
            <person name="Tozaki T."/>
            <person name="Valberg S.J."/>
            <person name="Vaudin M."/>
            <person name="White J.R."/>
            <person name="Zody M.C."/>
            <person name="Lander E.S."/>
            <person name="Lindblad-Toh K."/>
        </authorList>
    </citation>
    <scope>NUCLEOTIDE SEQUENCE [LARGE SCALE GENOMIC DNA]</scope>
    <source>
        <strain evidence="10 11">Thoroughbred</strain>
    </source>
</reference>
<dbReference type="Proteomes" id="UP000002281">
    <property type="component" value="Chromosome 4"/>
</dbReference>